<comment type="caution">
    <text evidence="1">The sequence shown here is derived from an EMBL/GenBank/DDBJ whole genome shotgun (WGS) entry which is preliminary data.</text>
</comment>
<name>A0A5R9L373_9BACT</name>
<evidence type="ECO:0000313" key="2">
    <source>
        <dbReference type="Proteomes" id="UP000306402"/>
    </source>
</evidence>
<dbReference type="RefSeq" id="WP_138363920.1">
    <property type="nucleotide sequence ID" value="NZ_VCEJ01000002.1"/>
</dbReference>
<sequence length="164" mass="19245">MIAENLKLENPQTEKVDVKFFQFENDFVGTLKCVPMIVRYKLDACRVKLKLADWVKLSYAEKDDLAQMPCYLDFEVENYGRYVRELVWKYTGVYPSILLDLNDMWSQANLVPEEVNEKAAEWECAEITIRQWAALDFLERFALVKLSRSGHEGKNFPAAVREFF</sequence>
<dbReference type="InterPro" id="IPR013481">
    <property type="entry name" value="NarM"/>
</dbReference>
<protein>
    <recommendedName>
        <fullName evidence="3">Nitrate reductase associated protein</fullName>
    </recommendedName>
</protein>
<dbReference type="EMBL" id="VCEJ01000002">
    <property type="protein sequence ID" value="TLV02710.1"/>
    <property type="molecule type" value="Genomic_DNA"/>
</dbReference>
<dbReference type="NCBIfam" id="TIGR02664">
    <property type="entry name" value="nitr_red_assoc"/>
    <property type="match status" value="1"/>
</dbReference>
<evidence type="ECO:0000313" key="1">
    <source>
        <dbReference type="EMBL" id="TLV02710.1"/>
    </source>
</evidence>
<accession>A0A5R9L373</accession>
<dbReference type="Pfam" id="PF09655">
    <property type="entry name" value="Nitr_red_assoc"/>
    <property type="match status" value="1"/>
</dbReference>
<gene>
    <name evidence="1" type="ORF">FEN17_03570</name>
</gene>
<organism evidence="1 2">
    <name type="scientific">Dyadobacter luticola</name>
    <dbReference type="NCBI Taxonomy" id="1979387"/>
    <lineage>
        <taxon>Bacteria</taxon>
        <taxon>Pseudomonadati</taxon>
        <taxon>Bacteroidota</taxon>
        <taxon>Cytophagia</taxon>
        <taxon>Cytophagales</taxon>
        <taxon>Spirosomataceae</taxon>
        <taxon>Dyadobacter</taxon>
    </lineage>
</organism>
<dbReference type="OrthoDB" id="7263223at2"/>
<dbReference type="Proteomes" id="UP000306402">
    <property type="component" value="Unassembled WGS sequence"/>
</dbReference>
<evidence type="ECO:0008006" key="3">
    <source>
        <dbReference type="Google" id="ProtNLM"/>
    </source>
</evidence>
<proteinExistence type="predicted"/>
<dbReference type="AlphaFoldDB" id="A0A5R9L373"/>
<keyword evidence="2" id="KW-1185">Reference proteome</keyword>
<reference evidence="1 2" key="1">
    <citation type="submission" date="2019-05" db="EMBL/GenBank/DDBJ databases">
        <authorList>
            <person name="Qu J.-H."/>
        </authorList>
    </citation>
    <scope>NUCLEOTIDE SEQUENCE [LARGE SCALE GENOMIC DNA]</scope>
    <source>
        <strain evidence="1 2">T17</strain>
    </source>
</reference>